<dbReference type="PROSITE" id="PS50179">
    <property type="entry name" value="VHS"/>
    <property type="match status" value="1"/>
</dbReference>
<dbReference type="GO" id="GO:0016020">
    <property type="term" value="C:membrane"/>
    <property type="evidence" value="ECO:0007669"/>
    <property type="project" value="UniProtKB-SubCell"/>
</dbReference>
<feature type="compositionally biased region" description="Low complexity" evidence="6">
    <location>
        <begin position="476"/>
        <end position="493"/>
    </location>
</feature>
<dbReference type="InterPro" id="IPR004152">
    <property type="entry name" value="GAT_dom"/>
</dbReference>
<evidence type="ECO:0000256" key="2">
    <source>
        <dbReference type="ARBA" id="ARBA00007708"/>
    </source>
</evidence>
<feature type="compositionally biased region" description="Polar residues" evidence="6">
    <location>
        <begin position="569"/>
        <end position="579"/>
    </location>
</feature>
<dbReference type="EnsemblPlants" id="EMT01224">
    <property type="protein sequence ID" value="EMT01224"/>
    <property type="gene ID" value="F775_07101"/>
</dbReference>
<dbReference type="InterPro" id="IPR002014">
    <property type="entry name" value="VHS_dom"/>
</dbReference>
<evidence type="ECO:0000256" key="6">
    <source>
        <dbReference type="SAM" id="MobiDB-lite"/>
    </source>
</evidence>
<keyword evidence="3" id="KW-0813">Transport</keyword>
<dbReference type="InterPro" id="IPR038425">
    <property type="entry name" value="GAT_sf"/>
</dbReference>
<feature type="region of interest" description="Disordered" evidence="6">
    <location>
        <begin position="145"/>
        <end position="184"/>
    </location>
</feature>
<dbReference type="GO" id="GO:0043328">
    <property type="term" value="P:protein transport to vacuole involved in ubiquitin-dependent protein catabolic process via the multivesicular body sorting pathway"/>
    <property type="evidence" value="ECO:0007669"/>
    <property type="project" value="InterPro"/>
</dbReference>
<dbReference type="GO" id="GO:0035091">
    <property type="term" value="F:phosphatidylinositol binding"/>
    <property type="evidence" value="ECO:0007669"/>
    <property type="project" value="InterPro"/>
</dbReference>
<feature type="region of interest" description="Disordered" evidence="6">
    <location>
        <begin position="467"/>
        <end position="605"/>
    </location>
</feature>
<dbReference type="GO" id="GO:0043130">
    <property type="term" value="F:ubiquitin binding"/>
    <property type="evidence" value="ECO:0007669"/>
    <property type="project" value="InterPro"/>
</dbReference>
<dbReference type="InterPro" id="IPR008942">
    <property type="entry name" value="ENTH_VHS"/>
</dbReference>
<dbReference type="AlphaFoldDB" id="N1QTW9"/>
<feature type="compositionally biased region" description="Polar residues" evidence="6">
    <location>
        <begin position="506"/>
        <end position="559"/>
    </location>
</feature>
<comment type="subcellular location">
    <subcellularLocation>
        <location evidence="1">Membrane</location>
        <topology evidence="1">Peripheral membrane protein</topology>
    </subcellularLocation>
</comment>
<keyword evidence="5" id="KW-0472">Membrane</keyword>
<evidence type="ECO:0000256" key="5">
    <source>
        <dbReference type="ARBA" id="ARBA00023136"/>
    </source>
</evidence>
<feature type="compositionally biased region" description="Low complexity" evidence="6">
    <location>
        <begin position="175"/>
        <end position="184"/>
    </location>
</feature>
<sequence length="765" mass="81758">MPQSVLVDRATSESLIGPDWSLNLEICDILNHDPSQAKDVVKSIKKRIGHKNSKIQLLALTLLETLIKNCGDFVHMHVAERDILHEMVKIVKKKPDYHVKEKILILIDTWQEAFGGARARYPQYYAAYQELLRAGAVFPQRSESSVPIYTPPQTQPLQNYPPPALRNTDYRQEAPESSSVPEVSTLSATEIQNASGVMDVLSEMLNAIDPGNREGLRQEVIVDLVDQCRSYKQRVVQLVNTTSSFNRHLATSLNSGRRPLIHNILKHTVMAPYSALEELLPAADPCAAGVSRQITADQAGVWLTKLLHSTGFTAFLLDSLGPNLYHGGEKHASLGGSSAAGTRVLAKHDAIAAGIAVRVEKPKPPQAPANSSPPAKPEGPKEPTQRSSEAAGKVSPFEQLALPAPPSSSTSKPPGEASVGPSIDLLSGDDYFKPEPVNSQALVPVGNSPAASASGHNTLDLVDMFSQSDASNNNHNPVISSPILNSNPNLSAPQAYPAPQHPVPPQQSSFSNGLTSNTIPTYGQGPDLNSASSWNGQLAQGMNQPQQAPNYGQDDQSSDLPPPPWETQPAESDQFQAGQPDNRLAMPPGQFGGIPPQPVQVGQPGQVSLSQPLLTGQPGGMQFPPGYVEQPGAQHPQSMPNTQYGGMYPSMQGNQAGGMYPQQMAGDIYQQQMYGGQMAAGYGYGQQPGGYYVPNAAYGYPSANDLSQRMNGLAMQNNGLYGTPASSSLQQANRPARPEDSLFGDLVSIAKTKPSKTAANKAGGL</sequence>
<dbReference type="Gene3D" id="1.20.58.160">
    <property type="match status" value="1"/>
</dbReference>
<dbReference type="SMART" id="SM00288">
    <property type="entry name" value="VHS"/>
    <property type="match status" value="1"/>
</dbReference>
<protein>
    <submittedName>
        <fullName evidence="7">TOM1-like protein 2</fullName>
    </submittedName>
</protein>
<dbReference type="GO" id="GO:0005737">
    <property type="term" value="C:cytoplasm"/>
    <property type="evidence" value="ECO:0007669"/>
    <property type="project" value="UniProtKB-ARBA"/>
</dbReference>
<feature type="compositionally biased region" description="Pro residues" evidence="6">
    <location>
        <begin position="149"/>
        <end position="164"/>
    </location>
</feature>
<keyword evidence="4" id="KW-0653">Protein transport</keyword>
<dbReference type="Pfam" id="PF00790">
    <property type="entry name" value="VHS"/>
    <property type="match status" value="1"/>
</dbReference>
<dbReference type="InterPro" id="IPR044836">
    <property type="entry name" value="TOL_plant"/>
</dbReference>
<dbReference type="PANTHER" id="PTHR45898">
    <property type="entry name" value="TOM1-LIKE PROTEIN"/>
    <property type="match status" value="1"/>
</dbReference>
<comment type="similarity">
    <text evidence="2">Belongs to the TOM1 family.</text>
</comment>
<evidence type="ECO:0000256" key="1">
    <source>
        <dbReference type="ARBA" id="ARBA00004170"/>
    </source>
</evidence>
<name>N1QTW9_AEGTA</name>
<dbReference type="SUPFAM" id="SSF48464">
    <property type="entry name" value="ENTH/VHS domain"/>
    <property type="match status" value="1"/>
</dbReference>
<dbReference type="SUPFAM" id="SSF89009">
    <property type="entry name" value="GAT-like domain"/>
    <property type="match status" value="1"/>
</dbReference>
<evidence type="ECO:0000256" key="3">
    <source>
        <dbReference type="ARBA" id="ARBA00022448"/>
    </source>
</evidence>
<feature type="region of interest" description="Disordered" evidence="6">
    <location>
        <begin position="358"/>
        <end position="432"/>
    </location>
</feature>
<organism evidence="7">
    <name type="scientific">Aegilops tauschii</name>
    <name type="common">Tausch's goatgrass</name>
    <name type="synonym">Aegilops squarrosa</name>
    <dbReference type="NCBI Taxonomy" id="37682"/>
    <lineage>
        <taxon>Eukaryota</taxon>
        <taxon>Viridiplantae</taxon>
        <taxon>Streptophyta</taxon>
        <taxon>Embryophyta</taxon>
        <taxon>Tracheophyta</taxon>
        <taxon>Spermatophyta</taxon>
        <taxon>Magnoliopsida</taxon>
        <taxon>Liliopsida</taxon>
        <taxon>Poales</taxon>
        <taxon>Poaceae</taxon>
        <taxon>BOP clade</taxon>
        <taxon>Pooideae</taxon>
        <taxon>Triticodae</taxon>
        <taxon>Triticeae</taxon>
        <taxon>Triticinae</taxon>
        <taxon>Aegilops</taxon>
    </lineage>
</organism>
<dbReference type="FunFam" id="1.25.40.90:FF:000028">
    <property type="entry name" value="TOM1-like protein 2"/>
    <property type="match status" value="1"/>
</dbReference>
<proteinExistence type="inferred from homology"/>
<evidence type="ECO:0000313" key="7">
    <source>
        <dbReference type="EnsemblPlants" id="EMT01224"/>
    </source>
</evidence>
<reference evidence="7" key="1">
    <citation type="submission" date="2015-06" db="UniProtKB">
        <authorList>
            <consortium name="EnsemblPlants"/>
        </authorList>
    </citation>
    <scope>IDENTIFICATION</scope>
</reference>
<evidence type="ECO:0000256" key="4">
    <source>
        <dbReference type="ARBA" id="ARBA00022927"/>
    </source>
</evidence>
<dbReference type="Pfam" id="PF03127">
    <property type="entry name" value="GAT"/>
    <property type="match status" value="1"/>
</dbReference>
<dbReference type="PROSITE" id="PS50909">
    <property type="entry name" value="GAT"/>
    <property type="match status" value="1"/>
</dbReference>
<dbReference type="CDD" id="cd03561">
    <property type="entry name" value="VHS"/>
    <property type="match status" value="1"/>
</dbReference>
<accession>N1QTW9</accession>
<dbReference type="Gene3D" id="1.25.40.90">
    <property type="match status" value="1"/>
</dbReference>
<dbReference type="PANTHER" id="PTHR45898:SF23">
    <property type="entry name" value="OS06G0332400 PROTEIN"/>
    <property type="match status" value="1"/>
</dbReference>